<reference evidence="1" key="1">
    <citation type="submission" date="2020-03" db="EMBL/GenBank/DDBJ databases">
        <title>The deep terrestrial virosphere.</title>
        <authorList>
            <person name="Holmfeldt K."/>
            <person name="Nilsson E."/>
            <person name="Simone D."/>
            <person name="Lopez-Fernandez M."/>
            <person name="Wu X."/>
            <person name="de Brujin I."/>
            <person name="Lundin D."/>
            <person name="Andersson A."/>
            <person name="Bertilsson S."/>
            <person name="Dopson M."/>
        </authorList>
    </citation>
    <scope>NUCLEOTIDE SEQUENCE</scope>
    <source>
        <strain evidence="1">MM415A01727</strain>
    </source>
</reference>
<sequence>MALCAGCGRHLAGLDEGEFCRVCSGALNIRDYFFDYEHYESEEDEEEKECKTHS</sequence>
<proteinExistence type="predicted"/>
<dbReference type="EMBL" id="MT142177">
    <property type="protein sequence ID" value="QJA75654.1"/>
    <property type="molecule type" value="Genomic_DNA"/>
</dbReference>
<evidence type="ECO:0000313" key="1">
    <source>
        <dbReference type="EMBL" id="QJA75654.1"/>
    </source>
</evidence>
<organism evidence="1">
    <name type="scientific">viral metagenome</name>
    <dbReference type="NCBI Taxonomy" id="1070528"/>
    <lineage>
        <taxon>unclassified sequences</taxon>
        <taxon>metagenomes</taxon>
        <taxon>organismal metagenomes</taxon>
    </lineage>
</organism>
<name>A0A6M3K0M9_9ZZZZ</name>
<accession>A0A6M3K0M9</accession>
<gene>
    <name evidence="1" type="ORF">MM415A01727_0008</name>
</gene>
<protein>
    <submittedName>
        <fullName evidence="1">Uncharacterized protein</fullName>
    </submittedName>
</protein>
<dbReference type="AlphaFoldDB" id="A0A6M3K0M9"/>